<reference evidence="3" key="1">
    <citation type="journal article" date="2020" name="Stud. Mycol.">
        <title>101 Dothideomycetes genomes: a test case for predicting lifestyles and emergence of pathogens.</title>
        <authorList>
            <person name="Haridas S."/>
            <person name="Albert R."/>
            <person name="Binder M."/>
            <person name="Bloem J."/>
            <person name="Labutti K."/>
            <person name="Salamov A."/>
            <person name="Andreopoulos B."/>
            <person name="Baker S."/>
            <person name="Barry K."/>
            <person name="Bills G."/>
            <person name="Bluhm B."/>
            <person name="Cannon C."/>
            <person name="Castanera R."/>
            <person name="Culley D."/>
            <person name="Daum C."/>
            <person name="Ezra D."/>
            <person name="Gonzalez J."/>
            <person name="Henrissat B."/>
            <person name="Kuo A."/>
            <person name="Liang C."/>
            <person name="Lipzen A."/>
            <person name="Lutzoni F."/>
            <person name="Magnuson J."/>
            <person name="Mondo S."/>
            <person name="Nolan M."/>
            <person name="Ohm R."/>
            <person name="Pangilinan J."/>
            <person name="Park H.-J."/>
            <person name="Ramirez L."/>
            <person name="Alfaro M."/>
            <person name="Sun H."/>
            <person name="Tritt A."/>
            <person name="Yoshinaga Y."/>
            <person name="Zwiers L.-H."/>
            <person name="Turgeon B."/>
            <person name="Goodwin S."/>
            <person name="Spatafora J."/>
            <person name="Crous P."/>
            <person name="Grigoriev I."/>
        </authorList>
    </citation>
    <scope>NUCLEOTIDE SEQUENCE</scope>
    <source>
        <strain evidence="3">CBS 627.86</strain>
    </source>
</reference>
<comment type="subcellular location">
    <subcellularLocation>
        <location evidence="1">Nucleus</location>
    </subcellularLocation>
</comment>
<dbReference type="GO" id="GO:0003700">
    <property type="term" value="F:DNA-binding transcription factor activity"/>
    <property type="evidence" value="ECO:0007669"/>
    <property type="project" value="TreeGrafter"/>
</dbReference>
<dbReference type="InterPro" id="IPR021858">
    <property type="entry name" value="Fun_TF"/>
</dbReference>
<evidence type="ECO:0000313" key="3">
    <source>
        <dbReference type="EMBL" id="KAF2106761.1"/>
    </source>
</evidence>
<dbReference type="OrthoDB" id="3597252at2759"/>
<dbReference type="PANTHER" id="PTHR37534">
    <property type="entry name" value="TRANSCRIPTIONAL ACTIVATOR PROTEIN UGA3"/>
    <property type="match status" value="1"/>
</dbReference>
<evidence type="ECO:0000256" key="2">
    <source>
        <dbReference type="ARBA" id="ARBA00023242"/>
    </source>
</evidence>
<dbReference type="EMBL" id="ML977359">
    <property type="protein sequence ID" value="KAF2106761.1"/>
    <property type="molecule type" value="Genomic_DNA"/>
</dbReference>
<dbReference type="PANTHER" id="PTHR37534:SF7">
    <property type="entry name" value="TRANSCRIPTIONAL ACTIVATOR PROTEIN UGA3"/>
    <property type="match status" value="1"/>
</dbReference>
<dbReference type="Proteomes" id="UP000799770">
    <property type="component" value="Unassembled WGS sequence"/>
</dbReference>
<evidence type="ECO:0000313" key="4">
    <source>
        <dbReference type="Proteomes" id="UP000799770"/>
    </source>
</evidence>
<protein>
    <submittedName>
        <fullName evidence="3">Fungal-specific transcription factor domain-containing protein</fullName>
    </submittedName>
</protein>
<evidence type="ECO:0000256" key="1">
    <source>
        <dbReference type="ARBA" id="ARBA00004123"/>
    </source>
</evidence>
<dbReference type="GO" id="GO:0045944">
    <property type="term" value="P:positive regulation of transcription by RNA polymerase II"/>
    <property type="evidence" value="ECO:0007669"/>
    <property type="project" value="TreeGrafter"/>
</dbReference>
<gene>
    <name evidence="3" type="ORF">BDV96DRAFT_507271</name>
</gene>
<dbReference type="Pfam" id="PF11951">
    <property type="entry name" value="Fungal_trans_2"/>
    <property type="match status" value="1"/>
</dbReference>
<organism evidence="3 4">
    <name type="scientific">Lophiotrema nucula</name>
    <dbReference type="NCBI Taxonomy" id="690887"/>
    <lineage>
        <taxon>Eukaryota</taxon>
        <taxon>Fungi</taxon>
        <taxon>Dikarya</taxon>
        <taxon>Ascomycota</taxon>
        <taxon>Pezizomycotina</taxon>
        <taxon>Dothideomycetes</taxon>
        <taxon>Pleosporomycetidae</taxon>
        <taxon>Pleosporales</taxon>
        <taxon>Lophiotremataceae</taxon>
        <taxon>Lophiotrema</taxon>
    </lineage>
</organism>
<dbReference type="AlphaFoldDB" id="A0A6A5YKM6"/>
<accession>A0A6A5YKM6</accession>
<name>A0A6A5YKM6_9PLEO</name>
<sequence>MDADRRLVKALEAANDALQHLSMSPDFGCLDCTHIDRLLARVVDLPTEGNQRNSRRNLLVIRQWMITEGPGVVLLEVLGQLYWRLGELNGKQFEKFKASLQQQQSYLALIQDTGAVTLVVHRIRHIQRSKSDACQDFLCELSDLTGLKVDSPMADMEVLRATSSSPFTPNSVGSLDSASSQETGFISLIKYVPNSALWGGDMEQLLIDFYINGICPGRSLMSASNFYLSILRVAESCESTRYALLSLSASYIREYLHSEKERYHQAELYYSTQALQALARQISSGENFDAALATSMLLMHHDAVNGGDESSLCWSVHANVFDTIPTEFVNHHSDAALFIRTQLALARTAQTSYRLQDTQLHSLETKNWLESTAPGEAQRICSIVGLSPQLLFLISSITSLAFENKGPMGSHKAMYTQLLETQLQSLRQWTTEVQGEALEVVLATAEAFRLGALIYLRCRLYGLTRFNPAIMELNDALTTILLSLPVKGHLFTAIYPVWPMFVAAVTMNSDKRDRLYQRAVPIREGDKNTLPAVLSRVSGLRVWLANQDPTQQRREGWWDEMLQPSSSTTALPSNRLLCFG</sequence>
<proteinExistence type="predicted"/>
<keyword evidence="2" id="KW-0539">Nucleus</keyword>
<keyword evidence="4" id="KW-1185">Reference proteome</keyword>
<dbReference type="GO" id="GO:0005634">
    <property type="term" value="C:nucleus"/>
    <property type="evidence" value="ECO:0007669"/>
    <property type="project" value="UniProtKB-SubCell"/>
</dbReference>
<dbReference type="GO" id="GO:0000976">
    <property type="term" value="F:transcription cis-regulatory region binding"/>
    <property type="evidence" value="ECO:0007669"/>
    <property type="project" value="TreeGrafter"/>
</dbReference>